<sequence>MIQKIILQKSILDSLLSIHIFKTKINQSPFMKQRGQIIVAIIILLDFSLITHQQCLKRQTTMRSITRGKYKNSLHISNGALISSTKENFFYKNNSGNCLRDTIYEVSGQTGFMYCMPGFSIQLKLLQKYELNTLKLWIWDRDNRLQTLQLYVKVGNLETKVYETTMAQSVVTITFPDQFVEEFRIFNIAGNTNNPGLHLIKVEAYYKLQITLLQ</sequence>
<dbReference type="OMA" id="LWIWDRD"/>
<dbReference type="KEGG" id="ptm:GSPATT00006804001"/>
<dbReference type="AlphaFoldDB" id="A0C9N1"/>
<proteinExistence type="predicted"/>
<dbReference type="Proteomes" id="UP000000600">
    <property type="component" value="Unassembled WGS sequence"/>
</dbReference>
<dbReference type="HOGENOM" id="CLU_124172_0_0_1"/>
<dbReference type="OrthoDB" id="304651at2759"/>
<evidence type="ECO:0000313" key="2">
    <source>
        <dbReference type="Proteomes" id="UP000000600"/>
    </source>
</evidence>
<keyword evidence="2" id="KW-1185">Reference proteome</keyword>
<protein>
    <recommendedName>
        <fullName evidence="3">F5/8 type C domain-containing protein</fullName>
    </recommendedName>
</protein>
<reference evidence="1 2" key="1">
    <citation type="journal article" date="2006" name="Nature">
        <title>Global trends of whole-genome duplications revealed by the ciliate Paramecium tetraurelia.</title>
        <authorList>
            <consortium name="Genoscope"/>
            <person name="Aury J.-M."/>
            <person name="Jaillon O."/>
            <person name="Duret L."/>
            <person name="Noel B."/>
            <person name="Jubin C."/>
            <person name="Porcel B.M."/>
            <person name="Segurens B."/>
            <person name="Daubin V."/>
            <person name="Anthouard V."/>
            <person name="Aiach N."/>
            <person name="Arnaiz O."/>
            <person name="Billaut A."/>
            <person name="Beisson J."/>
            <person name="Blanc I."/>
            <person name="Bouhouche K."/>
            <person name="Camara F."/>
            <person name="Duharcourt S."/>
            <person name="Guigo R."/>
            <person name="Gogendeau D."/>
            <person name="Katinka M."/>
            <person name="Keller A.-M."/>
            <person name="Kissmehl R."/>
            <person name="Klotz C."/>
            <person name="Koll F."/>
            <person name="Le Moue A."/>
            <person name="Lepere C."/>
            <person name="Malinsky S."/>
            <person name="Nowacki M."/>
            <person name="Nowak J.K."/>
            <person name="Plattner H."/>
            <person name="Poulain J."/>
            <person name="Ruiz F."/>
            <person name="Serrano V."/>
            <person name="Zagulski M."/>
            <person name="Dessen P."/>
            <person name="Betermier M."/>
            <person name="Weissenbach J."/>
            <person name="Scarpelli C."/>
            <person name="Schachter V."/>
            <person name="Sperling L."/>
            <person name="Meyer E."/>
            <person name="Cohen J."/>
            <person name="Wincker P."/>
        </authorList>
    </citation>
    <scope>NUCLEOTIDE SEQUENCE [LARGE SCALE GENOMIC DNA]</scope>
    <source>
        <strain evidence="1 2">Stock d4-2</strain>
    </source>
</reference>
<organism evidence="1 2">
    <name type="scientific">Paramecium tetraurelia</name>
    <dbReference type="NCBI Taxonomy" id="5888"/>
    <lineage>
        <taxon>Eukaryota</taxon>
        <taxon>Sar</taxon>
        <taxon>Alveolata</taxon>
        <taxon>Ciliophora</taxon>
        <taxon>Intramacronucleata</taxon>
        <taxon>Oligohymenophorea</taxon>
        <taxon>Peniculida</taxon>
        <taxon>Parameciidae</taxon>
        <taxon>Paramecium</taxon>
    </lineage>
</organism>
<evidence type="ECO:0008006" key="3">
    <source>
        <dbReference type="Google" id="ProtNLM"/>
    </source>
</evidence>
<accession>A0C9N1</accession>
<dbReference type="GeneID" id="5020680"/>
<evidence type="ECO:0000313" key="1">
    <source>
        <dbReference type="EMBL" id="CAK67498.1"/>
    </source>
</evidence>
<dbReference type="EMBL" id="CT868052">
    <property type="protein sequence ID" value="CAK67498.1"/>
    <property type="molecule type" value="Genomic_DNA"/>
</dbReference>
<dbReference type="RefSeq" id="XP_001434895.1">
    <property type="nucleotide sequence ID" value="XM_001434858.1"/>
</dbReference>
<dbReference type="InParanoid" id="A0C9N1"/>
<gene>
    <name evidence="1" type="ORF">GSPATT00006804001</name>
</gene>
<name>A0C9N1_PARTE</name>